<proteinExistence type="predicted"/>
<reference evidence="2 3" key="1">
    <citation type="journal article" date="2019" name="Int. J. Syst. Evol. Microbiol.">
        <title>Anaerobacillus alkaliphilus sp. nov., a novel alkaliphilic and moderately halophilic bacterium.</title>
        <authorList>
            <person name="Borsodi A.K."/>
            <person name="Aszalos J.M."/>
            <person name="Bihari P."/>
            <person name="Nagy I."/>
            <person name="Schumann P."/>
            <person name="Sproer C."/>
            <person name="Kovacs A.L."/>
            <person name="Boka K."/>
            <person name="Dobosy P."/>
            <person name="Ovari M."/>
            <person name="Szili-Kovacs T."/>
            <person name="Toth E."/>
        </authorList>
    </citation>
    <scope>NUCLEOTIDE SEQUENCE [LARGE SCALE GENOMIC DNA]</scope>
    <source>
        <strain evidence="2 3">B16-10</strain>
    </source>
</reference>
<evidence type="ECO:0000256" key="1">
    <source>
        <dbReference type="SAM" id="Coils"/>
    </source>
</evidence>
<dbReference type="OrthoDB" id="2991278at2"/>
<gene>
    <name evidence="2" type="ORF">DS745_16060</name>
</gene>
<evidence type="ECO:0000313" key="3">
    <source>
        <dbReference type="Proteomes" id="UP000290649"/>
    </source>
</evidence>
<dbReference type="Pfam" id="PF13040">
    <property type="entry name" value="Fur_reg_FbpB"/>
    <property type="match status" value="1"/>
</dbReference>
<evidence type="ECO:0000313" key="2">
    <source>
        <dbReference type="EMBL" id="RXI97872.1"/>
    </source>
</evidence>
<keyword evidence="3" id="KW-1185">Reference proteome</keyword>
<dbReference type="EMBL" id="QOUX01000046">
    <property type="protein sequence ID" value="RXI97872.1"/>
    <property type="molecule type" value="Genomic_DNA"/>
</dbReference>
<name>A0A4Q0VNA3_9BACI</name>
<organism evidence="2 3">
    <name type="scientific">Anaerobacillus alkaliphilus</name>
    <dbReference type="NCBI Taxonomy" id="1548597"/>
    <lineage>
        <taxon>Bacteria</taxon>
        <taxon>Bacillati</taxon>
        <taxon>Bacillota</taxon>
        <taxon>Bacilli</taxon>
        <taxon>Bacillales</taxon>
        <taxon>Bacillaceae</taxon>
        <taxon>Anaerobacillus</taxon>
    </lineage>
</organism>
<dbReference type="InterPro" id="IPR025004">
    <property type="entry name" value="SenN/SenS"/>
</dbReference>
<keyword evidence="1" id="KW-0175">Coiled coil</keyword>
<dbReference type="RefSeq" id="WP_129079237.1">
    <property type="nucleotide sequence ID" value="NZ_QOUX01000046.1"/>
</dbReference>
<accession>A0A4Q0VNA3</accession>
<feature type="coiled-coil region" evidence="1">
    <location>
        <begin position="13"/>
        <end position="40"/>
    </location>
</feature>
<comment type="caution">
    <text evidence="2">The sequence shown here is derived from an EMBL/GenBank/DDBJ whole genome shotgun (WGS) entry which is preliminary data.</text>
</comment>
<dbReference type="AlphaFoldDB" id="A0A4Q0VNA3"/>
<dbReference type="Proteomes" id="UP000290649">
    <property type="component" value="Unassembled WGS sequence"/>
</dbReference>
<protein>
    <submittedName>
        <fullName evidence="2">FbpB family small basic protein</fullName>
    </submittedName>
</protein>
<sequence length="46" mass="5726">MRKIKKMSFDDLVNQNKTELLNDEEAMEKLEERLDNKHYERLKESW</sequence>